<dbReference type="Proteomes" id="UP001527181">
    <property type="component" value="Unassembled WGS sequence"/>
</dbReference>
<keyword evidence="1" id="KW-0812">Transmembrane</keyword>
<evidence type="ECO:0000313" key="3">
    <source>
        <dbReference type="Proteomes" id="UP001527181"/>
    </source>
</evidence>
<keyword evidence="3" id="KW-1185">Reference proteome</keyword>
<dbReference type="RefSeq" id="WP_005549641.1">
    <property type="nucleotide sequence ID" value="NZ_JAMDLX010000091.1"/>
</dbReference>
<evidence type="ECO:0000256" key="1">
    <source>
        <dbReference type="SAM" id="Phobius"/>
    </source>
</evidence>
<feature type="transmembrane region" description="Helical" evidence="1">
    <location>
        <begin position="35"/>
        <end position="54"/>
    </location>
</feature>
<evidence type="ECO:0000313" key="2">
    <source>
        <dbReference type="EMBL" id="MCY9761643.1"/>
    </source>
</evidence>
<feature type="transmembrane region" description="Helical" evidence="1">
    <location>
        <begin position="75"/>
        <end position="95"/>
    </location>
</feature>
<sequence length="98" mass="10845">MKLKWFGMACGGSLILTLIFVCAMSLTVAGKWLGAIAAILLGISALLYGVFADPNQARYIHRTSSKEERHNRERWGTLFLMMSVPFIVLSLILLASSR</sequence>
<dbReference type="InterPro" id="IPR035167">
    <property type="entry name" value="DUF5316"/>
</dbReference>
<accession>A0ABT4GY86</accession>
<comment type="caution">
    <text evidence="2">The sequence shown here is derived from an EMBL/GenBank/DDBJ whole genome shotgun (WGS) entry which is preliminary data.</text>
</comment>
<proteinExistence type="predicted"/>
<organism evidence="2 3">
    <name type="scientific">Paenibacillus alvei</name>
    <name type="common">Bacillus alvei</name>
    <dbReference type="NCBI Taxonomy" id="44250"/>
    <lineage>
        <taxon>Bacteria</taxon>
        <taxon>Bacillati</taxon>
        <taxon>Bacillota</taxon>
        <taxon>Bacilli</taxon>
        <taxon>Bacillales</taxon>
        <taxon>Paenibacillaceae</taxon>
        <taxon>Paenibacillus</taxon>
    </lineage>
</organism>
<gene>
    <name evidence="2" type="ORF">M5X12_13770</name>
</gene>
<dbReference type="GeneID" id="94491100"/>
<dbReference type="EMBL" id="JAMDNP010000023">
    <property type="protein sequence ID" value="MCY9761643.1"/>
    <property type="molecule type" value="Genomic_DNA"/>
</dbReference>
<reference evidence="2 3" key="1">
    <citation type="submission" date="2022-05" db="EMBL/GenBank/DDBJ databases">
        <title>Genome Sequencing of Bee-Associated Microbes.</title>
        <authorList>
            <person name="Dunlap C."/>
        </authorList>
    </citation>
    <scope>NUCLEOTIDE SEQUENCE [LARGE SCALE GENOMIC DNA]</scope>
    <source>
        <strain evidence="2 3">NRRL B-04010</strain>
    </source>
</reference>
<keyword evidence="1" id="KW-1133">Transmembrane helix</keyword>
<name>A0ABT4GY86_PAEAL</name>
<protein>
    <submittedName>
        <fullName evidence="2">DUF5316 domain-containing protein</fullName>
    </submittedName>
</protein>
<keyword evidence="1" id="KW-0472">Membrane</keyword>
<dbReference type="Pfam" id="PF17247">
    <property type="entry name" value="DUF5316"/>
    <property type="match status" value="1"/>
</dbReference>